<evidence type="ECO:0000313" key="3">
    <source>
        <dbReference type="Proteomes" id="UP000298138"/>
    </source>
</evidence>
<gene>
    <name evidence="2" type="ORF">EX30DRAFT_348876</name>
</gene>
<reference evidence="2 3" key="1">
    <citation type="submission" date="2019-04" db="EMBL/GenBank/DDBJ databases">
        <title>Comparative genomics and transcriptomics to analyze fruiting body development in filamentous ascomycetes.</title>
        <authorList>
            <consortium name="DOE Joint Genome Institute"/>
            <person name="Lutkenhaus R."/>
            <person name="Traeger S."/>
            <person name="Breuer J."/>
            <person name="Kuo A."/>
            <person name="Lipzen A."/>
            <person name="Pangilinan J."/>
            <person name="Dilworth D."/>
            <person name="Sandor L."/>
            <person name="Poggeler S."/>
            <person name="Barry K."/>
            <person name="Grigoriev I.V."/>
            <person name="Nowrousian M."/>
        </authorList>
    </citation>
    <scope>NUCLEOTIDE SEQUENCE [LARGE SCALE GENOMIC DNA]</scope>
    <source>
        <strain evidence="2 3">CBS 389.68</strain>
    </source>
</reference>
<feature type="region of interest" description="Disordered" evidence="1">
    <location>
        <begin position="1"/>
        <end position="122"/>
    </location>
</feature>
<dbReference type="Proteomes" id="UP000298138">
    <property type="component" value="Unassembled WGS sequence"/>
</dbReference>
<sequence length="348" mass="38854">MYNPQPVPQAPPAQYYTSPADPNAYPPQQQPGYPAPSGYCPPPPQSQPPAPYPQYQPADHNMPPTGNPYADTPPIGYPAEFDQKQPDLVVAETEGETTERGWFSSSKKDEDAVDKKKNEEDRKQLQPGWKLIYYYRDSLSSYSLNASDESPLYSITHHEFSTASIRILPHKRSRPAPVSPDTPLAAAAFHAFSSRSDLCLGDPKAPGREDPWSSMTLRKDGGIVHDRWRFGMDPSLLPPGLRIVHEKKKPRKGQEGYVEFVWQRPGDSAWALDSWELVVDRDGKGKGEVLVRYKEAKMSFKRKGKVEMVHGIGRAWELVMFLSLAAVLKKETDAAMKSISSITKFGAA</sequence>
<organism evidence="2 3">
    <name type="scientific">Ascodesmis nigricans</name>
    <dbReference type="NCBI Taxonomy" id="341454"/>
    <lineage>
        <taxon>Eukaryota</taxon>
        <taxon>Fungi</taxon>
        <taxon>Dikarya</taxon>
        <taxon>Ascomycota</taxon>
        <taxon>Pezizomycotina</taxon>
        <taxon>Pezizomycetes</taxon>
        <taxon>Pezizales</taxon>
        <taxon>Ascodesmidaceae</taxon>
        <taxon>Ascodesmis</taxon>
    </lineage>
</organism>
<name>A0A4V3SIP9_9PEZI</name>
<dbReference type="OrthoDB" id="3431997at2759"/>
<dbReference type="AlphaFoldDB" id="A0A4V3SIP9"/>
<dbReference type="EMBL" id="ML220121">
    <property type="protein sequence ID" value="TGZ80965.1"/>
    <property type="molecule type" value="Genomic_DNA"/>
</dbReference>
<evidence type="ECO:0000256" key="1">
    <source>
        <dbReference type="SAM" id="MobiDB-lite"/>
    </source>
</evidence>
<keyword evidence="3" id="KW-1185">Reference proteome</keyword>
<proteinExistence type="predicted"/>
<feature type="compositionally biased region" description="Pro residues" evidence="1">
    <location>
        <begin position="1"/>
        <end position="11"/>
    </location>
</feature>
<accession>A0A4V3SIP9</accession>
<evidence type="ECO:0000313" key="2">
    <source>
        <dbReference type="EMBL" id="TGZ80965.1"/>
    </source>
</evidence>
<protein>
    <submittedName>
        <fullName evidence="2">Uncharacterized protein</fullName>
    </submittedName>
</protein>
<feature type="compositionally biased region" description="Basic and acidic residues" evidence="1">
    <location>
        <begin position="106"/>
        <end position="122"/>
    </location>
</feature>
<dbReference type="InParanoid" id="A0A4V3SIP9"/>
<feature type="compositionally biased region" description="Pro residues" evidence="1">
    <location>
        <begin position="39"/>
        <end position="54"/>
    </location>
</feature>